<dbReference type="STRING" id="1379910.TH63_09350"/>
<evidence type="ECO:0000313" key="3">
    <source>
        <dbReference type="Proteomes" id="UP000036458"/>
    </source>
</evidence>
<dbReference type="InterPro" id="IPR025048">
    <property type="entry name" value="DUF3987"/>
</dbReference>
<name>A0A0H4VNV4_9BACT</name>
<reference evidence="2 3" key="1">
    <citation type="submission" date="2015-01" db="EMBL/GenBank/DDBJ databases">
        <title>Rufibacter sp./DG31D/ whole genome sequencing.</title>
        <authorList>
            <person name="Kim M.K."/>
            <person name="Srinivasan S."/>
            <person name="Lee J.-J."/>
        </authorList>
    </citation>
    <scope>NUCLEOTIDE SEQUENCE [LARGE SCALE GENOMIC DNA]</scope>
    <source>
        <strain evidence="2 3">DG31D</strain>
    </source>
</reference>
<dbReference type="Pfam" id="PF13148">
    <property type="entry name" value="DUF3987"/>
    <property type="match status" value="1"/>
</dbReference>
<dbReference type="AlphaFoldDB" id="A0A0H4VNV4"/>
<sequence>MREYLSATSSQETLEFPLLAFPAPIRRIIEATRDSLLYPVDFMGSAILVAISVAVGNALKVQVKRAWQEGCTLFMALVGRPGTAKSHPLSFALAPFFKRDRALYQEYREEMEEYKAALALHKKIKDGSPPPEKPVIRKSLVQDSTPEALLEIHQRNPRGLGLYMDELMGFLNNFNRYSQGSEQETWLTVWSGKPLIQDRKSGEPLNIMDPSVSVVGTIQNGLLGQLAQGNRSVNGFMDRILFAFPPNLVKEYWSQTEIDPMVAVDWERYIGNLFDISLEVREDGSLEPRVVQFSPGARALLSEWQVHNTDLINNAPTESLGGLYVKLETYCIRLSLVLQAAMWATGEWDRDAVSEEAVQGSIMLTEYYRRTGTMVNDTINSYSPLENLREDRRAFYESLPVEFSTKEAKAIASGQGIAHRTLHEILKDKTLFMHLRHGKYQKLI</sequence>
<organism evidence="2 3">
    <name type="scientific">Rufibacter radiotolerans</name>
    <dbReference type="NCBI Taxonomy" id="1379910"/>
    <lineage>
        <taxon>Bacteria</taxon>
        <taxon>Pseudomonadati</taxon>
        <taxon>Bacteroidota</taxon>
        <taxon>Cytophagia</taxon>
        <taxon>Cytophagales</taxon>
        <taxon>Hymenobacteraceae</taxon>
        <taxon>Rufibacter</taxon>
    </lineage>
</organism>
<accession>A0A0H4VNV4</accession>
<feature type="coiled-coil region" evidence="1">
    <location>
        <begin position="97"/>
        <end position="124"/>
    </location>
</feature>
<keyword evidence="3" id="KW-1185">Reference proteome</keyword>
<evidence type="ECO:0008006" key="4">
    <source>
        <dbReference type="Google" id="ProtNLM"/>
    </source>
</evidence>
<proteinExistence type="predicted"/>
<dbReference type="PATRIC" id="fig|1379910.4.peg.2029"/>
<dbReference type="KEGG" id="ruf:TH63_09350"/>
<protein>
    <recommendedName>
        <fullName evidence="4">DUF3987 domain-containing protein</fullName>
    </recommendedName>
</protein>
<evidence type="ECO:0000313" key="2">
    <source>
        <dbReference type="EMBL" id="AKQ47595.1"/>
    </source>
</evidence>
<gene>
    <name evidence="2" type="ORF">TH63_09350</name>
</gene>
<dbReference type="EMBL" id="CP010777">
    <property type="protein sequence ID" value="AKQ47595.1"/>
    <property type="molecule type" value="Genomic_DNA"/>
</dbReference>
<dbReference type="Proteomes" id="UP000036458">
    <property type="component" value="Chromosome"/>
</dbReference>
<evidence type="ECO:0000256" key="1">
    <source>
        <dbReference type="SAM" id="Coils"/>
    </source>
</evidence>
<keyword evidence="1" id="KW-0175">Coiled coil</keyword>